<dbReference type="GO" id="GO:0005634">
    <property type="term" value="C:nucleus"/>
    <property type="evidence" value="ECO:0007669"/>
    <property type="project" value="TreeGrafter"/>
</dbReference>
<dbReference type="InterPro" id="IPR006671">
    <property type="entry name" value="Cyclin_N"/>
</dbReference>
<dbReference type="Proteomes" id="UP001163105">
    <property type="component" value="Unassembled WGS sequence"/>
</dbReference>
<dbReference type="GO" id="GO:0006508">
    <property type="term" value="P:proteolysis"/>
    <property type="evidence" value="ECO:0007669"/>
    <property type="project" value="UniProtKB-KW"/>
</dbReference>
<accession>A0AB34FC79</accession>
<proteinExistence type="predicted"/>
<feature type="domain" description="Cyclin N-terminal" evidence="1">
    <location>
        <begin position="3"/>
        <end position="85"/>
    </location>
</feature>
<dbReference type="Gene3D" id="1.10.472.10">
    <property type="entry name" value="Cyclin-like"/>
    <property type="match status" value="1"/>
</dbReference>
<reference evidence="2" key="1">
    <citation type="submission" date="2023-01" db="EMBL/GenBank/DDBJ databases">
        <title>The growth and conidiation of Purpureocillium lavendulum are regulated by nitrogen source and histone H3K14 acetylation.</title>
        <authorList>
            <person name="Tang P."/>
            <person name="Han J."/>
            <person name="Zhang C."/>
            <person name="Tang P."/>
            <person name="Qi F."/>
            <person name="Zhang K."/>
            <person name="Liang L."/>
        </authorList>
    </citation>
    <scope>NUCLEOTIDE SEQUENCE</scope>
    <source>
        <strain evidence="2">YMF1.00683</strain>
    </source>
</reference>
<sequence length="186" mass="20979">MSTIVFMARLKSKLRPMPQGLRCTPHRIFLASLILAGKLLNDHSPANKYWAGYSSISTGAYTFGFNCTEVNLMEKQLLFLLEWKLHITEHDLYRKLDVFLKPIRVRMVEEVRMQEAHAAITRFPGSGCCAMCSHATAAGVQIPHEAAVRLQNLISRLIRFALKVGLCLAPDCAVVASFLRRISTRY</sequence>
<keyword evidence="2" id="KW-0645">Protease</keyword>
<dbReference type="AlphaFoldDB" id="A0AB34FC79"/>
<dbReference type="PANTHER" id="PTHR15615">
    <property type="match status" value="1"/>
</dbReference>
<keyword evidence="2" id="KW-0378">Hydrolase</keyword>
<dbReference type="InterPro" id="IPR036915">
    <property type="entry name" value="Cyclin-like_sf"/>
</dbReference>
<dbReference type="EMBL" id="JAQHRD010000016">
    <property type="protein sequence ID" value="KAJ6436808.1"/>
    <property type="molecule type" value="Genomic_DNA"/>
</dbReference>
<dbReference type="GO" id="GO:0019901">
    <property type="term" value="F:protein kinase binding"/>
    <property type="evidence" value="ECO:0007669"/>
    <property type="project" value="InterPro"/>
</dbReference>
<comment type="caution">
    <text evidence="2">The sequence shown here is derived from an EMBL/GenBank/DDBJ whole genome shotgun (WGS) entry which is preliminary data.</text>
</comment>
<evidence type="ECO:0000259" key="1">
    <source>
        <dbReference type="Pfam" id="PF00134"/>
    </source>
</evidence>
<dbReference type="InterPro" id="IPR013922">
    <property type="entry name" value="Cyclin_PHO80-like"/>
</dbReference>
<dbReference type="GO" id="GO:0016538">
    <property type="term" value="F:cyclin-dependent protein serine/threonine kinase regulator activity"/>
    <property type="evidence" value="ECO:0007669"/>
    <property type="project" value="TreeGrafter"/>
</dbReference>
<dbReference type="PANTHER" id="PTHR15615:SF10">
    <property type="entry name" value="PHO85 CYCLIN-2-RELATED"/>
    <property type="match status" value="1"/>
</dbReference>
<dbReference type="GO" id="GO:0008233">
    <property type="term" value="F:peptidase activity"/>
    <property type="evidence" value="ECO:0007669"/>
    <property type="project" value="UniProtKB-KW"/>
</dbReference>
<dbReference type="CDD" id="cd20557">
    <property type="entry name" value="CYCLIN_ScPCL1-like"/>
    <property type="match status" value="1"/>
</dbReference>
<name>A0AB34FC79_9HYPO</name>
<keyword evidence="3" id="KW-1185">Reference proteome</keyword>
<organism evidence="2 3">
    <name type="scientific">Purpureocillium lavendulum</name>
    <dbReference type="NCBI Taxonomy" id="1247861"/>
    <lineage>
        <taxon>Eukaryota</taxon>
        <taxon>Fungi</taxon>
        <taxon>Dikarya</taxon>
        <taxon>Ascomycota</taxon>
        <taxon>Pezizomycotina</taxon>
        <taxon>Sordariomycetes</taxon>
        <taxon>Hypocreomycetidae</taxon>
        <taxon>Hypocreales</taxon>
        <taxon>Ophiocordycipitaceae</taxon>
        <taxon>Purpureocillium</taxon>
    </lineage>
</organism>
<evidence type="ECO:0000313" key="3">
    <source>
        <dbReference type="Proteomes" id="UP001163105"/>
    </source>
</evidence>
<dbReference type="GO" id="GO:0000307">
    <property type="term" value="C:cyclin-dependent protein kinase holoenzyme complex"/>
    <property type="evidence" value="ECO:0007669"/>
    <property type="project" value="TreeGrafter"/>
</dbReference>
<dbReference type="Pfam" id="PF00134">
    <property type="entry name" value="Cyclin_N"/>
    <property type="match status" value="1"/>
</dbReference>
<evidence type="ECO:0000313" key="2">
    <source>
        <dbReference type="EMBL" id="KAJ6436808.1"/>
    </source>
</evidence>
<dbReference type="SUPFAM" id="SSF47954">
    <property type="entry name" value="Cyclin-like"/>
    <property type="match status" value="1"/>
</dbReference>
<protein>
    <submittedName>
        <fullName evidence="2">Subtilisin-like serine protease</fullName>
    </submittedName>
</protein>
<gene>
    <name evidence="2" type="primary">PCL1</name>
    <name evidence="2" type="ORF">O9K51_10575</name>
</gene>